<comment type="similarity">
    <text evidence="1">Belongs to the ABC transporter superfamily. ABCF family. Translational throttle EttA subfamily.</text>
</comment>
<dbReference type="Pfam" id="PF16326">
    <property type="entry name" value="ABC_tran_CTD"/>
    <property type="match status" value="1"/>
</dbReference>
<feature type="region of interest" description="Disordered" evidence="13">
    <location>
        <begin position="540"/>
        <end position="563"/>
    </location>
</feature>
<feature type="compositionally biased region" description="Basic and acidic residues" evidence="13">
    <location>
        <begin position="541"/>
        <end position="553"/>
    </location>
</feature>
<keyword evidence="9" id="KW-0810">Translation regulation</keyword>
<gene>
    <name evidence="15" type="ORF">BN488_02291</name>
</gene>
<dbReference type="FunFam" id="3.40.50.300:FF:000011">
    <property type="entry name" value="Putative ABC transporter ATP-binding component"/>
    <property type="match status" value="1"/>
</dbReference>
<dbReference type="GO" id="GO:0005524">
    <property type="term" value="F:ATP binding"/>
    <property type="evidence" value="ECO:0007669"/>
    <property type="project" value="UniProtKB-KW"/>
</dbReference>
<dbReference type="GO" id="GO:0006412">
    <property type="term" value="P:translation"/>
    <property type="evidence" value="ECO:0007669"/>
    <property type="project" value="UniProtKB-KW"/>
</dbReference>
<dbReference type="GO" id="GO:0000049">
    <property type="term" value="F:tRNA binding"/>
    <property type="evidence" value="ECO:0007669"/>
    <property type="project" value="UniProtKB-KW"/>
</dbReference>
<dbReference type="InterPro" id="IPR037118">
    <property type="entry name" value="Val-tRNA_synth_C_sf"/>
</dbReference>
<keyword evidence="8 15" id="KW-0067">ATP-binding</keyword>
<evidence type="ECO:0000256" key="2">
    <source>
        <dbReference type="ARBA" id="ARBA00022490"/>
    </source>
</evidence>
<dbReference type="SUPFAM" id="SSF52540">
    <property type="entry name" value="P-loop containing nucleoside triphosphate hydrolases"/>
    <property type="match status" value="2"/>
</dbReference>
<dbReference type="Pfam" id="PF00005">
    <property type="entry name" value="ABC_tran"/>
    <property type="match status" value="2"/>
</dbReference>
<dbReference type="PROSITE" id="PS50893">
    <property type="entry name" value="ABC_TRANSPORTER_2"/>
    <property type="match status" value="2"/>
</dbReference>
<dbReference type="InterPro" id="IPR017871">
    <property type="entry name" value="ABC_transporter-like_CS"/>
</dbReference>
<dbReference type="PANTHER" id="PTHR42855">
    <property type="entry name" value="ABC TRANSPORTER ATP-BINDING SUBUNIT"/>
    <property type="match status" value="1"/>
</dbReference>
<dbReference type="CDD" id="cd03221">
    <property type="entry name" value="ABCF_EF-3"/>
    <property type="match status" value="2"/>
</dbReference>
<feature type="domain" description="ABC transporter" evidence="14">
    <location>
        <begin position="4"/>
        <end position="254"/>
    </location>
</feature>
<keyword evidence="12" id="KW-0175">Coiled coil</keyword>
<name>R5XFS6_9FIRM</name>
<sequence length="640" mass="73835">MNLITLENISKSYSEKKLLEDISLGINDKEKIGLIGVNGTGKSTLLKIIAGAQIPDDGTITKANKVRIEYLPQNPYYDENATVLEQVFKGTCEEMKIIGDYQDVLDKINKSYDEKLNDRLLKLQEKMDALNLWDLESSAKTVLTKLGIKDFNQKVKELSGGQRKRVSLASALITPCELLILDEPTNHLDNDTIDWLETYLNSFKGSILMITHDRYFLDRVTNRILELDNGILYSYEGNYSVFLEKKMNRLQLAESMEAKRQNLLRKELAWVRRGAKARTTKQKARLQRFDELSNKNDYTPEDKLEISVGSSRLGKKIIEIENLSKSFDGRTFIDNLDYTLARTDRIGIVGKNGLGKSTLIRLLNGELKPDSGTISIGETVKIGCFNQDTSKMHPEMRAIDYIKEESDYITTADGHKITASQMCEKFLFNGTLQYTHIKNLSGGEKRRLQLLRVLMMAPNVLLLDEPTNDLDIDTLSRLEDYLDDFNGVLICVSHDRYFLDRVCNKIFAYEGRGKINIYTGNYSDYLDYREQENIEFEEFEDKVKEEKPKAPKKEKPKAKNKPKFSYNEQREFDTIDEDIEKLEDKIASLEEDTSKYATDFTKLQEIMDEKTKLENELQVKYERWEYLNNLAEEIANWSNN</sequence>
<keyword evidence="3" id="KW-0820">tRNA-binding</keyword>
<keyword evidence="6" id="KW-0547">Nucleotide-binding</keyword>
<dbReference type="AlphaFoldDB" id="R5XFS6"/>
<accession>R5XFS6</accession>
<evidence type="ECO:0000256" key="8">
    <source>
        <dbReference type="ARBA" id="ARBA00022840"/>
    </source>
</evidence>
<keyword evidence="10" id="KW-0694">RNA-binding</keyword>
<dbReference type="InterPro" id="IPR003439">
    <property type="entry name" value="ABC_transporter-like_ATP-bd"/>
</dbReference>
<dbReference type="GO" id="GO:0019843">
    <property type="term" value="F:rRNA binding"/>
    <property type="evidence" value="ECO:0007669"/>
    <property type="project" value="UniProtKB-KW"/>
</dbReference>
<dbReference type="EMBL" id="CBBD010000050">
    <property type="protein sequence ID" value="CDA11264.1"/>
    <property type="molecule type" value="Genomic_DNA"/>
</dbReference>
<evidence type="ECO:0000256" key="4">
    <source>
        <dbReference type="ARBA" id="ARBA00022730"/>
    </source>
</evidence>
<feature type="domain" description="ABC transporter" evidence="14">
    <location>
        <begin position="318"/>
        <end position="556"/>
    </location>
</feature>
<dbReference type="GO" id="GO:0003677">
    <property type="term" value="F:DNA binding"/>
    <property type="evidence" value="ECO:0007669"/>
    <property type="project" value="InterPro"/>
</dbReference>
<evidence type="ECO:0000256" key="7">
    <source>
        <dbReference type="ARBA" id="ARBA00022801"/>
    </source>
</evidence>
<keyword evidence="2" id="KW-0963">Cytoplasm</keyword>
<dbReference type="GO" id="GO:0016887">
    <property type="term" value="F:ATP hydrolysis activity"/>
    <property type="evidence" value="ECO:0007669"/>
    <property type="project" value="InterPro"/>
</dbReference>
<feature type="coiled-coil region" evidence="12">
    <location>
        <begin position="572"/>
        <end position="623"/>
    </location>
</feature>
<dbReference type="Gene3D" id="3.40.50.300">
    <property type="entry name" value="P-loop containing nucleotide triphosphate hydrolases"/>
    <property type="match status" value="2"/>
</dbReference>
<keyword evidence="4" id="KW-0699">rRNA-binding</keyword>
<evidence type="ECO:0000256" key="12">
    <source>
        <dbReference type="SAM" id="Coils"/>
    </source>
</evidence>
<dbReference type="PROSITE" id="PS00211">
    <property type="entry name" value="ABC_TRANSPORTER_1"/>
    <property type="match status" value="2"/>
</dbReference>
<evidence type="ECO:0000256" key="5">
    <source>
        <dbReference type="ARBA" id="ARBA00022737"/>
    </source>
</evidence>
<dbReference type="InterPro" id="IPR051309">
    <property type="entry name" value="ABCF_ATPase"/>
</dbReference>
<proteinExistence type="inferred from homology"/>
<evidence type="ECO:0000259" key="14">
    <source>
        <dbReference type="PROSITE" id="PS50893"/>
    </source>
</evidence>
<dbReference type="Gene3D" id="1.10.287.380">
    <property type="entry name" value="Valyl-tRNA synthetase, C-terminal domain"/>
    <property type="match status" value="1"/>
</dbReference>
<dbReference type="Pfam" id="PF12848">
    <property type="entry name" value="ABC_tran_Xtn"/>
    <property type="match status" value="1"/>
</dbReference>
<keyword evidence="5" id="KW-0677">Repeat</keyword>
<dbReference type="RefSeq" id="WP_022072417.1">
    <property type="nucleotide sequence ID" value="NZ_HF999329.1"/>
</dbReference>
<dbReference type="FunFam" id="3.40.50.300:FF:000183">
    <property type="entry name" value="ABC transporter ATP-binding protein yjjK"/>
    <property type="match status" value="1"/>
</dbReference>
<evidence type="ECO:0000256" key="11">
    <source>
        <dbReference type="ARBA" id="ARBA00022917"/>
    </source>
</evidence>
<evidence type="ECO:0000256" key="6">
    <source>
        <dbReference type="ARBA" id="ARBA00022741"/>
    </source>
</evidence>
<keyword evidence="7" id="KW-0378">Hydrolase</keyword>
<dbReference type="Proteomes" id="UP000017980">
    <property type="component" value="Unassembled WGS sequence"/>
</dbReference>
<evidence type="ECO:0000256" key="9">
    <source>
        <dbReference type="ARBA" id="ARBA00022845"/>
    </source>
</evidence>
<evidence type="ECO:0000313" key="16">
    <source>
        <dbReference type="Proteomes" id="UP000017980"/>
    </source>
</evidence>
<dbReference type="GO" id="GO:0006417">
    <property type="term" value="P:regulation of translation"/>
    <property type="evidence" value="ECO:0007669"/>
    <property type="project" value="UniProtKB-KW"/>
</dbReference>
<dbReference type="InterPro" id="IPR032781">
    <property type="entry name" value="ABC_tran_Xtn"/>
</dbReference>
<dbReference type="InterPro" id="IPR003593">
    <property type="entry name" value="AAA+_ATPase"/>
</dbReference>
<dbReference type="SMART" id="SM00382">
    <property type="entry name" value="AAA"/>
    <property type="match status" value="2"/>
</dbReference>
<reference evidence="15" key="1">
    <citation type="submission" date="2012-11" db="EMBL/GenBank/DDBJ databases">
        <title>Dependencies among metagenomic species, viruses, plasmids and units of genetic variation.</title>
        <authorList>
            <person name="Nielsen H.B."/>
            <person name="Almeida M."/>
            <person name="Juncker A.S."/>
            <person name="Rasmussen S."/>
            <person name="Li J."/>
            <person name="Sunagawa S."/>
            <person name="Plichta D."/>
            <person name="Gautier L."/>
            <person name="Le Chatelier E."/>
            <person name="Peletier E."/>
            <person name="Bonde I."/>
            <person name="Nielsen T."/>
            <person name="Manichanh C."/>
            <person name="Arumugam M."/>
            <person name="Batto J."/>
            <person name="Santos M.B.Q.D."/>
            <person name="Blom N."/>
            <person name="Borruel N."/>
            <person name="Burgdorf K.S."/>
            <person name="Boumezbeur F."/>
            <person name="Casellas F."/>
            <person name="Dore J."/>
            <person name="Guarner F."/>
            <person name="Hansen T."/>
            <person name="Hildebrand F."/>
            <person name="Kaas R.S."/>
            <person name="Kennedy S."/>
            <person name="Kristiansen K."/>
            <person name="Kultima J.R."/>
            <person name="Leonard P."/>
            <person name="Levenez F."/>
            <person name="Lund O."/>
            <person name="Moumen B."/>
            <person name="Le Paslier D."/>
            <person name="Pons N."/>
            <person name="Pedersen O."/>
            <person name="Prifti E."/>
            <person name="Qin J."/>
            <person name="Raes J."/>
            <person name="Tap J."/>
            <person name="Tims S."/>
            <person name="Ussery D.W."/>
            <person name="Yamada T."/>
            <person name="MetaHit consortium"/>
            <person name="Renault P."/>
            <person name="Sicheritz-Ponten T."/>
            <person name="Bork P."/>
            <person name="Wang J."/>
            <person name="Brunak S."/>
            <person name="Ehrlich S.D."/>
        </authorList>
    </citation>
    <scope>NUCLEOTIDE SEQUENCE [LARGE SCALE GENOMIC DNA]</scope>
</reference>
<comment type="caution">
    <text evidence="15">The sequence shown here is derived from an EMBL/GenBank/DDBJ whole genome shotgun (WGS) entry which is preliminary data.</text>
</comment>
<evidence type="ECO:0000256" key="13">
    <source>
        <dbReference type="SAM" id="MobiDB-lite"/>
    </source>
</evidence>
<evidence type="ECO:0000256" key="1">
    <source>
        <dbReference type="ARBA" id="ARBA00005868"/>
    </source>
</evidence>
<dbReference type="InterPro" id="IPR032524">
    <property type="entry name" value="ABC_tran_C"/>
</dbReference>
<protein>
    <submittedName>
        <fullName evidence="15">ABC transporter ATP-binding protein</fullName>
    </submittedName>
</protein>
<evidence type="ECO:0000256" key="3">
    <source>
        <dbReference type="ARBA" id="ARBA00022555"/>
    </source>
</evidence>
<keyword evidence="11" id="KW-0648">Protein biosynthesis</keyword>
<dbReference type="InterPro" id="IPR027417">
    <property type="entry name" value="P-loop_NTPase"/>
</dbReference>
<evidence type="ECO:0000313" key="15">
    <source>
        <dbReference type="EMBL" id="CDA11264.1"/>
    </source>
</evidence>
<evidence type="ECO:0000256" key="10">
    <source>
        <dbReference type="ARBA" id="ARBA00022884"/>
    </source>
</evidence>
<organism evidence="15 16">
    <name type="scientific">Intestinibacter bartlettii CAG:1329</name>
    <dbReference type="NCBI Taxonomy" id="1263063"/>
    <lineage>
        <taxon>Bacteria</taxon>
        <taxon>Bacillati</taxon>
        <taxon>Bacillota</taxon>
        <taxon>Clostridia</taxon>
        <taxon>Peptostreptococcales</taxon>
        <taxon>Peptostreptococcaceae</taxon>
        <taxon>Intestinibacter</taxon>
    </lineage>
</organism>
<dbReference type="PANTHER" id="PTHR42855:SF1">
    <property type="entry name" value="ABC TRANSPORTER DOMAIN-CONTAINING PROTEIN"/>
    <property type="match status" value="1"/>
</dbReference>